<dbReference type="PROSITE" id="PS50014">
    <property type="entry name" value="BROMODOMAIN_2"/>
    <property type="match status" value="1"/>
</dbReference>
<gene>
    <name evidence="5" type="ORF">EJB05_35545</name>
</gene>
<evidence type="ECO:0000256" key="3">
    <source>
        <dbReference type="SAM" id="MobiDB-lite"/>
    </source>
</evidence>
<keyword evidence="1 2" id="KW-0103">Bromodomain</keyword>
<organism evidence="5 6">
    <name type="scientific">Eragrostis curvula</name>
    <name type="common">weeping love grass</name>
    <dbReference type="NCBI Taxonomy" id="38414"/>
    <lineage>
        <taxon>Eukaryota</taxon>
        <taxon>Viridiplantae</taxon>
        <taxon>Streptophyta</taxon>
        <taxon>Embryophyta</taxon>
        <taxon>Tracheophyta</taxon>
        <taxon>Spermatophyta</taxon>
        <taxon>Magnoliopsida</taxon>
        <taxon>Liliopsida</taxon>
        <taxon>Poales</taxon>
        <taxon>Poaceae</taxon>
        <taxon>PACMAD clade</taxon>
        <taxon>Chloridoideae</taxon>
        <taxon>Eragrostideae</taxon>
        <taxon>Eragrostidinae</taxon>
        <taxon>Eragrostis</taxon>
    </lineage>
</organism>
<dbReference type="Gene3D" id="1.20.920.10">
    <property type="entry name" value="Bromodomain-like"/>
    <property type="match status" value="1"/>
</dbReference>
<dbReference type="SUPFAM" id="SSF47370">
    <property type="entry name" value="Bromodomain"/>
    <property type="match status" value="1"/>
</dbReference>
<dbReference type="SMART" id="SM00297">
    <property type="entry name" value="BROMO"/>
    <property type="match status" value="1"/>
</dbReference>
<sequence length="191" mass="20691">MQYESSNSQTLTQSPPKPSDAALKAPVEGTGTDPAPAAPAAAAGGGDLLGPLGSCRALLDKLLRHEDACVFSKPVDLGTVLRRLERRRYADPHEFAADVLLTFRNAISYYNKGDPVYETAVELLEIFETGWAPILASLPPPPPPTDAERKERLRDDLPRMPMDAATLDELDQMGRRGSLDAGPMRAGQQRN</sequence>
<dbReference type="InterPro" id="IPR036427">
    <property type="entry name" value="Bromodomain-like_sf"/>
</dbReference>
<feature type="compositionally biased region" description="Polar residues" evidence="3">
    <location>
        <begin position="1"/>
        <end position="14"/>
    </location>
</feature>
<feature type="region of interest" description="Disordered" evidence="3">
    <location>
        <begin position="137"/>
        <end position="191"/>
    </location>
</feature>
<protein>
    <recommendedName>
        <fullName evidence="4">Bromo domain-containing protein</fullName>
    </recommendedName>
</protein>
<proteinExistence type="predicted"/>
<evidence type="ECO:0000259" key="4">
    <source>
        <dbReference type="PROSITE" id="PS50014"/>
    </source>
</evidence>
<name>A0A5J9U6W0_9POAL</name>
<dbReference type="EMBL" id="RWGY01000029">
    <property type="protein sequence ID" value="TVU19399.1"/>
    <property type="molecule type" value="Genomic_DNA"/>
</dbReference>
<keyword evidence="6" id="KW-1185">Reference proteome</keyword>
<dbReference type="PRINTS" id="PR00503">
    <property type="entry name" value="BROMODOMAIN"/>
</dbReference>
<dbReference type="Pfam" id="PF00439">
    <property type="entry name" value="Bromodomain"/>
    <property type="match status" value="1"/>
</dbReference>
<dbReference type="OrthoDB" id="615661at2759"/>
<evidence type="ECO:0000313" key="5">
    <source>
        <dbReference type="EMBL" id="TVU19399.1"/>
    </source>
</evidence>
<reference evidence="5 6" key="1">
    <citation type="journal article" date="2019" name="Sci. Rep.">
        <title>A high-quality genome of Eragrostis curvula grass provides insights into Poaceae evolution and supports new strategies to enhance forage quality.</title>
        <authorList>
            <person name="Carballo J."/>
            <person name="Santos B.A.C.M."/>
            <person name="Zappacosta D."/>
            <person name="Garbus I."/>
            <person name="Selva J.P."/>
            <person name="Gallo C.A."/>
            <person name="Diaz A."/>
            <person name="Albertini E."/>
            <person name="Caccamo M."/>
            <person name="Echenique V."/>
        </authorList>
    </citation>
    <scope>NUCLEOTIDE SEQUENCE [LARGE SCALE GENOMIC DNA]</scope>
    <source>
        <strain evidence="6">cv. Victoria</strain>
        <tissue evidence="5">Leaf</tissue>
    </source>
</reference>
<feature type="non-terminal residue" evidence="5">
    <location>
        <position position="1"/>
    </location>
</feature>
<dbReference type="Gramene" id="TVU19399">
    <property type="protein sequence ID" value="TVU19399"/>
    <property type="gene ID" value="EJB05_35545"/>
</dbReference>
<accession>A0A5J9U6W0</accession>
<feature type="domain" description="Bromo" evidence="4">
    <location>
        <begin position="70"/>
        <end position="117"/>
    </location>
</feature>
<feature type="compositionally biased region" description="Low complexity" evidence="3">
    <location>
        <begin position="29"/>
        <end position="39"/>
    </location>
</feature>
<feature type="region of interest" description="Disordered" evidence="3">
    <location>
        <begin position="1"/>
        <end position="39"/>
    </location>
</feature>
<evidence type="ECO:0000256" key="2">
    <source>
        <dbReference type="PROSITE-ProRule" id="PRU00035"/>
    </source>
</evidence>
<dbReference type="Proteomes" id="UP000324897">
    <property type="component" value="Chromosome 7"/>
</dbReference>
<comment type="caution">
    <text evidence="5">The sequence shown here is derived from an EMBL/GenBank/DDBJ whole genome shotgun (WGS) entry which is preliminary data.</text>
</comment>
<dbReference type="AlphaFoldDB" id="A0A5J9U6W0"/>
<dbReference type="InterPro" id="IPR001487">
    <property type="entry name" value="Bromodomain"/>
</dbReference>
<feature type="compositionally biased region" description="Basic and acidic residues" evidence="3">
    <location>
        <begin position="146"/>
        <end position="158"/>
    </location>
</feature>
<evidence type="ECO:0000256" key="1">
    <source>
        <dbReference type="ARBA" id="ARBA00023117"/>
    </source>
</evidence>
<dbReference type="PANTHER" id="PTHR45926">
    <property type="entry name" value="OSJNBA0053K19.4 PROTEIN"/>
    <property type="match status" value="1"/>
</dbReference>
<evidence type="ECO:0000313" key="6">
    <source>
        <dbReference type="Proteomes" id="UP000324897"/>
    </source>
</evidence>